<feature type="region of interest" description="Disordered" evidence="1">
    <location>
        <begin position="958"/>
        <end position="992"/>
    </location>
</feature>
<dbReference type="Gene3D" id="1.10.8.10">
    <property type="entry name" value="DNA helicase RuvA subunit, C-terminal domain"/>
    <property type="match status" value="1"/>
</dbReference>
<feature type="region of interest" description="Disordered" evidence="1">
    <location>
        <begin position="231"/>
        <end position="295"/>
    </location>
</feature>
<feature type="region of interest" description="Disordered" evidence="1">
    <location>
        <begin position="132"/>
        <end position="158"/>
    </location>
</feature>
<evidence type="ECO:0000313" key="3">
    <source>
        <dbReference type="EMBL" id="KAF2005241.1"/>
    </source>
</evidence>
<feature type="compositionally biased region" description="Low complexity" evidence="1">
    <location>
        <begin position="958"/>
        <end position="969"/>
    </location>
</feature>
<feature type="compositionally biased region" description="Low complexity" evidence="1">
    <location>
        <begin position="1062"/>
        <end position="1076"/>
    </location>
</feature>
<dbReference type="AlphaFoldDB" id="A0A6A5WYJ5"/>
<feature type="region of interest" description="Disordered" evidence="1">
    <location>
        <begin position="454"/>
        <end position="480"/>
    </location>
</feature>
<sequence>MGEVSPTKEAKRGRTSTKSKKTTILRAVPATTACATAPLSPLERDMATLPNQEILSNIGSVGRISADSSDGQASLRSLPITINNAVGTRARSSSATALTPITAGKEMKFFSSTPDLKAIIGTYKRGIVQWNHDDKNASDPRNWSASESRSSSSVKSRRPQIHVVIPRDQRNRPLPTSPFFTESGSKHIRSASAELVNTCEVSPPSGTRVLGRNSMVSPISAQQHRAVKSAAAAINSQLSKPTTITEEPTQEIMPSQSNSSDDSHGDDGSSTYSKRSSMTSLEEAANPTISPKPINFKERSASDEFDVKSPVVAGVFQDEARAKPKPGNSDSETGPRLASASPKSRARRYAHHPPIEEDDFFQSTCEVRPLRRNLNHLHSTRARRSTSRTARPGSLLMSPTMGVLNQAIIRTESKQVLARIPSPTLSEAENDLEQHLTSYTDDNPFKWDELISQAAKGPPPAVPRKSSKRTSQLAPGNFRLSKVPGDHIASQLKREKSQKKAKGLTINIPPTPVSKRLTEDFFLSPIPIAPKKVVRTIRPSDAEDVILGILRNLESLDDLFAMAVVNNGFYRVFKRHELELMKSALRKQSPPAWEHREICYPGHDKLDDEDLETARQDYNPATYLKYYMRDMYIIAALKALIKEKCESFLRPEISVALLSDEPAEASRVDDALWRIWTFCKIFGTKKGREEDIVAQMDWLKGGVLVHQKTCTHSIFTTDAIDMSDTLASAPECFAKGNEDGLTAEQLFDMMELWNCLGVLLQPFEGRTIQAREFGVYDNTDVGGGDIDGEESMLDEWYYFLLTLGLSPVLDLSAPCLQADPSAFVLARQNGWMNWKAPIFGGTRRNFLKEAASRVYEDKIAMAYASSSTKDVQRQLSKQRIQRHITELRNRKNSGERLLEVRMSQERPISEWEGVITNLTRPRPGPSSNIVSHIPSLRPVAPSSSQPQYATVMAELPAAHRSPAPQAARPRSPPRRIVAEPLLPSPPPSTVASVADQWDARSIAPSMPSIDEHPAFRRPTSIPSLPEVVSHPAFRTQLQTSALSNLPEVVPNSTGSASISRPSTSAAQSTHSHSSSADALPAFQQHPLQQEIMNGDLAANTADRAVYRIVEMGFTAEQARQALRMTDLGDGLRVDRAVELLLRGQF</sequence>
<feature type="domain" description="UBA" evidence="2">
    <location>
        <begin position="1099"/>
        <end position="1143"/>
    </location>
</feature>
<feature type="compositionally biased region" description="Polar residues" evidence="1">
    <location>
        <begin position="1050"/>
        <end position="1061"/>
    </location>
</feature>
<feature type="region of interest" description="Disordered" evidence="1">
    <location>
        <begin position="316"/>
        <end position="349"/>
    </location>
</feature>
<feature type="region of interest" description="Disordered" evidence="1">
    <location>
        <begin position="1004"/>
        <end position="1025"/>
    </location>
</feature>
<accession>A0A6A5WYJ5</accession>
<dbReference type="SUPFAM" id="SSF46934">
    <property type="entry name" value="UBA-like"/>
    <property type="match status" value="1"/>
</dbReference>
<evidence type="ECO:0000313" key="4">
    <source>
        <dbReference type="Proteomes" id="UP000799779"/>
    </source>
</evidence>
<name>A0A6A5WYJ5_9PLEO</name>
<evidence type="ECO:0000256" key="1">
    <source>
        <dbReference type="SAM" id="MobiDB-lite"/>
    </source>
</evidence>
<evidence type="ECO:0000259" key="2">
    <source>
        <dbReference type="PROSITE" id="PS50030"/>
    </source>
</evidence>
<dbReference type="InterPro" id="IPR009060">
    <property type="entry name" value="UBA-like_sf"/>
</dbReference>
<gene>
    <name evidence="3" type="ORF">P154DRAFT_518769</name>
</gene>
<keyword evidence="4" id="KW-1185">Reference proteome</keyword>
<organism evidence="3 4">
    <name type="scientific">Amniculicola lignicola CBS 123094</name>
    <dbReference type="NCBI Taxonomy" id="1392246"/>
    <lineage>
        <taxon>Eukaryota</taxon>
        <taxon>Fungi</taxon>
        <taxon>Dikarya</taxon>
        <taxon>Ascomycota</taxon>
        <taxon>Pezizomycotina</taxon>
        <taxon>Dothideomycetes</taxon>
        <taxon>Pleosporomycetidae</taxon>
        <taxon>Pleosporales</taxon>
        <taxon>Amniculicolaceae</taxon>
        <taxon>Amniculicola</taxon>
    </lineage>
</organism>
<protein>
    <recommendedName>
        <fullName evidence="2">UBA domain-containing protein</fullName>
    </recommendedName>
</protein>
<dbReference type="PROSITE" id="PS50030">
    <property type="entry name" value="UBA"/>
    <property type="match status" value="1"/>
</dbReference>
<dbReference type="EMBL" id="ML977564">
    <property type="protein sequence ID" value="KAF2005241.1"/>
    <property type="molecule type" value="Genomic_DNA"/>
</dbReference>
<dbReference type="InterPro" id="IPR015940">
    <property type="entry name" value="UBA"/>
</dbReference>
<dbReference type="Proteomes" id="UP000799779">
    <property type="component" value="Unassembled WGS sequence"/>
</dbReference>
<reference evidence="3" key="1">
    <citation type="journal article" date="2020" name="Stud. Mycol.">
        <title>101 Dothideomycetes genomes: a test case for predicting lifestyles and emergence of pathogens.</title>
        <authorList>
            <person name="Haridas S."/>
            <person name="Albert R."/>
            <person name="Binder M."/>
            <person name="Bloem J."/>
            <person name="Labutti K."/>
            <person name="Salamov A."/>
            <person name="Andreopoulos B."/>
            <person name="Baker S."/>
            <person name="Barry K."/>
            <person name="Bills G."/>
            <person name="Bluhm B."/>
            <person name="Cannon C."/>
            <person name="Castanera R."/>
            <person name="Culley D."/>
            <person name="Daum C."/>
            <person name="Ezra D."/>
            <person name="Gonzalez J."/>
            <person name="Henrissat B."/>
            <person name="Kuo A."/>
            <person name="Liang C."/>
            <person name="Lipzen A."/>
            <person name="Lutzoni F."/>
            <person name="Magnuson J."/>
            <person name="Mondo S."/>
            <person name="Nolan M."/>
            <person name="Ohm R."/>
            <person name="Pangilinan J."/>
            <person name="Park H.-J."/>
            <person name="Ramirez L."/>
            <person name="Alfaro M."/>
            <person name="Sun H."/>
            <person name="Tritt A."/>
            <person name="Yoshinaga Y."/>
            <person name="Zwiers L.-H."/>
            <person name="Turgeon B."/>
            <person name="Goodwin S."/>
            <person name="Spatafora J."/>
            <person name="Crous P."/>
            <person name="Grigoriev I."/>
        </authorList>
    </citation>
    <scope>NUCLEOTIDE SEQUENCE</scope>
    <source>
        <strain evidence="3">CBS 123094</strain>
    </source>
</reference>
<dbReference type="OrthoDB" id="5376710at2759"/>
<feature type="compositionally biased region" description="Low complexity" evidence="1">
    <location>
        <begin position="241"/>
        <end position="260"/>
    </location>
</feature>
<feature type="compositionally biased region" description="Basic and acidic residues" evidence="1">
    <location>
        <begin position="1"/>
        <end position="12"/>
    </location>
</feature>
<feature type="region of interest" description="Disordered" evidence="1">
    <location>
        <begin position="1044"/>
        <end position="1077"/>
    </location>
</feature>
<feature type="region of interest" description="Disordered" evidence="1">
    <location>
        <begin position="1"/>
        <end position="20"/>
    </location>
</feature>
<feature type="compositionally biased region" description="Low complexity" evidence="1">
    <location>
        <begin position="268"/>
        <end position="280"/>
    </location>
</feature>
<feature type="compositionally biased region" description="Low complexity" evidence="1">
    <location>
        <begin position="141"/>
        <end position="154"/>
    </location>
</feature>
<proteinExistence type="predicted"/>